<dbReference type="RefSeq" id="WP_271431243.1">
    <property type="nucleotide sequence ID" value="NZ_JAQIOY010000001.1"/>
</dbReference>
<dbReference type="GO" id="GO:0008168">
    <property type="term" value="F:methyltransferase activity"/>
    <property type="evidence" value="ECO:0007669"/>
    <property type="project" value="UniProtKB-KW"/>
</dbReference>
<evidence type="ECO:0000256" key="2">
    <source>
        <dbReference type="ARBA" id="ARBA00022679"/>
    </source>
</evidence>
<dbReference type="Pfam" id="PF02636">
    <property type="entry name" value="Methyltransf_28"/>
    <property type="match status" value="1"/>
</dbReference>
<dbReference type="SUPFAM" id="SSF53335">
    <property type="entry name" value="S-adenosyl-L-methionine-dependent methyltransferases"/>
    <property type="match status" value="1"/>
</dbReference>
<dbReference type="EMBL" id="JAQIOY010000001">
    <property type="protein sequence ID" value="MDA7423911.1"/>
    <property type="molecule type" value="Genomic_DNA"/>
</dbReference>
<dbReference type="PANTHER" id="PTHR12049:SF7">
    <property type="entry name" value="PROTEIN ARGININE METHYLTRANSFERASE NDUFAF7, MITOCHONDRIAL"/>
    <property type="match status" value="1"/>
</dbReference>
<organism evidence="3 4">
    <name type="scientific">Thalassococcus lentus</name>
    <dbReference type="NCBI Taxonomy" id="1210524"/>
    <lineage>
        <taxon>Bacteria</taxon>
        <taxon>Pseudomonadati</taxon>
        <taxon>Pseudomonadota</taxon>
        <taxon>Alphaproteobacteria</taxon>
        <taxon>Rhodobacterales</taxon>
        <taxon>Roseobacteraceae</taxon>
        <taxon>Thalassococcus</taxon>
    </lineage>
</organism>
<dbReference type="InterPro" id="IPR003788">
    <property type="entry name" value="NDUFAF7"/>
</dbReference>
<accession>A0ABT4XPN3</accession>
<keyword evidence="2 3" id="KW-0808">Transferase</keyword>
<keyword evidence="1 3" id="KW-0489">Methyltransferase</keyword>
<dbReference type="GO" id="GO:0032259">
    <property type="term" value="P:methylation"/>
    <property type="evidence" value="ECO:0007669"/>
    <property type="project" value="UniProtKB-KW"/>
</dbReference>
<reference evidence="3 4" key="1">
    <citation type="submission" date="2023-01" db="EMBL/GenBank/DDBJ databases">
        <title>Thalassococcus onchidii sp. nov., isolated from a marine invertebrate from the South China Sea.</title>
        <authorList>
            <person name="Xu S."/>
            <person name="Liu Z."/>
            <person name="Xu Y."/>
        </authorList>
    </citation>
    <scope>NUCLEOTIDE SEQUENCE [LARGE SCALE GENOMIC DNA]</scope>
    <source>
        <strain evidence="3 4">KCTC 32084</strain>
    </source>
</reference>
<name>A0ABT4XPN3_9RHOB</name>
<evidence type="ECO:0000313" key="3">
    <source>
        <dbReference type="EMBL" id="MDA7423911.1"/>
    </source>
</evidence>
<dbReference type="Proteomes" id="UP001210720">
    <property type="component" value="Unassembled WGS sequence"/>
</dbReference>
<sequence>MTPLHDILIRQISRTGPMTIAEYMSACLLHPEHGYYTTSDPIGQSGDFTTAPEISQMFGEMIGLALAQCWLDQDRPAPFVLAELGPGHGTLMADILRVTAAVPGFHDALHLYLLEASGTLRAVQEKTLSAQKPTWVSDLQDLPDLPMFLVANEFLDALPIRQFQRDDHGWRERVIGVKDGALTLGLTDAAPHAALDHRLEDTATGQIVETCAPAQNIAAAIGQHIAAQGGVAFMIDYGDWRSIGDTFQALYQHQPTDPFKEPGKADLTAHVDFEAIAKAAEPAAHSAMTTQGVFLERLGITARAQALAKNLAGTALESHIAAHRRLTHPQEMGSLFKTLALFPKDSPLPPGVDP</sequence>
<gene>
    <name evidence="3" type="ORF">PFY00_04175</name>
</gene>
<dbReference type="PANTHER" id="PTHR12049">
    <property type="entry name" value="PROTEIN ARGININE METHYLTRANSFERASE NDUFAF7, MITOCHONDRIAL"/>
    <property type="match status" value="1"/>
</dbReference>
<dbReference type="InterPro" id="IPR029063">
    <property type="entry name" value="SAM-dependent_MTases_sf"/>
</dbReference>
<comment type="caution">
    <text evidence="3">The sequence shown here is derived from an EMBL/GenBank/DDBJ whole genome shotgun (WGS) entry which is preliminary data.</text>
</comment>
<proteinExistence type="predicted"/>
<keyword evidence="4" id="KW-1185">Reference proteome</keyword>
<protein>
    <submittedName>
        <fullName evidence="3">SAM-dependent methyltransferase</fullName>
        <ecNumber evidence="3">2.1.1.-</ecNumber>
    </submittedName>
</protein>
<evidence type="ECO:0000313" key="4">
    <source>
        <dbReference type="Proteomes" id="UP001210720"/>
    </source>
</evidence>
<evidence type="ECO:0000256" key="1">
    <source>
        <dbReference type="ARBA" id="ARBA00022603"/>
    </source>
</evidence>
<dbReference type="Gene3D" id="3.40.50.12710">
    <property type="match status" value="1"/>
</dbReference>
<dbReference type="EC" id="2.1.1.-" evidence="3"/>
<dbReference type="InterPro" id="IPR038375">
    <property type="entry name" value="NDUFAF7_sf"/>
</dbReference>